<dbReference type="AlphaFoldDB" id="A0A2T7A4L4"/>
<name>A0A2T7A4L4_TUBBO</name>
<protein>
    <submittedName>
        <fullName evidence="1">Uncharacterized protein</fullName>
    </submittedName>
</protein>
<evidence type="ECO:0000313" key="2">
    <source>
        <dbReference type="Proteomes" id="UP000244722"/>
    </source>
</evidence>
<organism evidence="1 2">
    <name type="scientific">Tuber borchii</name>
    <name type="common">White truffle</name>
    <dbReference type="NCBI Taxonomy" id="42251"/>
    <lineage>
        <taxon>Eukaryota</taxon>
        <taxon>Fungi</taxon>
        <taxon>Dikarya</taxon>
        <taxon>Ascomycota</taxon>
        <taxon>Pezizomycotina</taxon>
        <taxon>Pezizomycetes</taxon>
        <taxon>Pezizales</taxon>
        <taxon>Tuberaceae</taxon>
        <taxon>Tuber</taxon>
    </lineage>
</organism>
<reference evidence="1 2" key="1">
    <citation type="submission" date="2017-04" db="EMBL/GenBank/DDBJ databases">
        <title>Draft genome sequence of Tuber borchii Vittad., a whitish edible truffle.</title>
        <authorList>
            <consortium name="DOE Joint Genome Institute"/>
            <person name="Murat C."/>
            <person name="Kuo A."/>
            <person name="Barry K.W."/>
            <person name="Clum A."/>
            <person name="Dockter R.B."/>
            <person name="Fauchery L."/>
            <person name="Iotti M."/>
            <person name="Kohler A."/>
            <person name="Labutti K."/>
            <person name="Lindquist E.A."/>
            <person name="Lipzen A."/>
            <person name="Ohm R.A."/>
            <person name="Wang M."/>
            <person name="Grigoriev I.V."/>
            <person name="Zambonelli A."/>
            <person name="Martin F.M."/>
        </authorList>
    </citation>
    <scope>NUCLEOTIDE SEQUENCE [LARGE SCALE GENOMIC DNA]</scope>
    <source>
        <strain evidence="1 2">Tbo3840</strain>
    </source>
</reference>
<gene>
    <name evidence="1" type="ORF">B9Z19DRAFT_1074260</name>
</gene>
<dbReference type="Proteomes" id="UP000244722">
    <property type="component" value="Unassembled WGS sequence"/>
</dbReference>
<sequence length="84" mass="9682">MALLGICVVDLIRYCLTLLVGTICAWSTVRMQGRRGLVDANEAFGGCGRRLMQTRFAYMCSILPVRWRVEREGHFFLWNKKKTP</sequence>
<keyword evidence="2" id="KW-1185">Reference proteome</keyword>
<proteinExistence type="predicted"/>
<evidence type="ECO:0000313" key="1">
    <source>
        <dbReference type="EMBL" id="PUU82679.1"/>
    </source>
</evidence>
<dbReference type="EMBL" id="NESQ01000023">
    <property type="protein sequence ID" value="PUU82679.1"/>
    <property type="molecule type" value="Genomic_DNA"/>
</dbReference>
<accession>A0A2T7A4L4</accession>
<comment type="caution">
    <text evidence="1">The sequence shown here is derived from an EMBL/GenBank/DDBJ whole genome shotgun (WGS) entry which is preliminary data.</text>
</comment>